<keyword evidence="4 8" id="KW-0812">Transmembrane</keyword>
<dbReference type="AlphaFoldDB" id="A0A367IJ54"/>
<dbReference type="Proteomes" id="UP000253551">
    <property type="component" value="Unassembled WGS sequence"/>
</dbReference>
<evidence type="ECO:0000256" key="2">
    <source>
        <dbReference type="ARBA" id="ARBA00008066"/>
    </source>
</evidence>
<dbReference type="InterPro" id="IPR013057">
    <property type="entry name" value="AA_transpt_TM"/>
</dbReference>
<evidence type="ECO:0000313" key="10">
    <source>
        <dbReference type="EMBL" id="RCH77714.1"/>
    </source>
</evidence>
<evidence type="ECO:0000256" key="7">
    <source>
        <dbReference type="ARBA" id="ARBA00023136"/>
    </source>
</evidence>
<comment type="subcellular location">
    <subcellularLocation>
        <location evidence="1">Membrane</location>
        <topology evidence="1">Multi-pass membrane protein</topology>
    </subcellularLocation>
</comment>
<feature type="transmembrane region" description="Helical" evidence="8">
    <location>
        <begin position="60"/>
        <end position="77"/>
    </location>
</feature>
<protein>
    <recommendedName>
        <fullName evidence="9">Amino acid transporter transmembrane domain-containing protein</fullName>
    </recommendedName>
</protein>
<feature type="transmembrane region" description="Helical" evidence="8">
    <location>
        <begin position="26"/>
        <end position="48"/>
    </location>
</feature>
<sequence length="267" mass="29773">MINRYLGDTIPHVIRSLFPKIHQVPVIWIFGDRQLCIGFFTLFVSYPLSLYRDIAKLAKTSALALIAIFIIIIAVAIEGPQTSQELRGSSELMFNWIGTEIFQAIAVISFVTHWSMGIAFFTCFALAVSGYLVFTDKTVGNILNNFPSDNTLINVARLAFGLNMFTTIPLESFVCREVLENFFWPSAPFHQIRHFLITTVLILATLGISLLTCNLGVVLELTGGFSATALAFVLPPLCFLKLAKGSLWSKDKIVHWLCMLFGIVIMI</sequence>
<dbReference type="PANTHER" id="PTHR22950:SF458">
    <property type="entry name" value="SODIUM-COUPLED NEUTRAL AMINO ACID TRANSPORTER 11-RELATED"/>
    <property type="match status" value="1"/>
</dbReference>
<accession>A0A367IJ54</accession>
<feature type="transmembrane region" description="Helical" evidence="8">
    <location>
        <begin position="225"/>
        <end position="243"/>
    </location>
</feature>
<dbReference type="Pfam" id="PF01490">
    <property type="entry name" value="Aa_trans"/>
    <property type="match status" value="2"/>
</dbReference>
<evidence type="ECO:0000259" key="9">
    <source>
        <dbReference type="Pfam" id="PF01490"/>
    </source>
</evidence>
<evidence type="ECO:0000256" key="8">
    <source>
        <dbReference type="SAM" id="Phobius"/>
    </source>
</evidence>
<dbReference type="PANTHER" id="PTHR22950">
    <property type="entry name" value="AMINO ACID TRANSPORTER"/>
    <property type="match status" value="1"/>
</dbReference>
<name>A0A367IJ54_RHIST</name>
<feature type="transmembrane region" description="Helical" evidence="8">
    <location>
        <begin position="92"/>
        <end position="111"/>
    </location>
</feature>
<comment type="similarity">
    <text evidence="2">Belongs to the amino acid/polyamine transporter 2 family.</text>
</comment>
<evidence type="ECO:0000256" key="3">
    <source>
        <dbReference type="ARBA" id="ARBA00022448"/>
    </source>
</evidence>
<dbReference type="EMBL" id="PJQM01007797">
    <property type="protein sequence ID" value="RCH77714.1"/>
    <property type="molecule type" value="Genomic_DNA"/>
</dbReference>
<feature type="domain" description="Amino acid transporter transmembrane" evidence="9">
    <location>
        <begin position="7"/>
        <end position="110"/>
    </location>
</feature>
<keyword evidence="6 8" id="KW-1133">Transmembrane helix</keyword>
<dbReference type="STRING" id="4846.A0A367IJ54"/>
<feature type="transmembrane region" description="Helical" evidence="8">
    <location>
        <begin position="118"/>
        <end position="135"/>
    </location>
</feature>
<evidence type="ECO:0000313" key="11">
    <source>
        <dbReference type="Proteomes" id="UP000253551"/>
    </source>
</evidence>
<keyword evidence="3" id="KW-0813">Transport</keyword>
<reference evidence="10 11" key="1">
    <citation type="journal article" date="2018" name="G3 (Bethesda)">
        <title>Phylogenetic and Phylogenomic Definition of Rhizopus Species.</title>
        <authorList>
            <person name="Gryganskyi A.P."/>
            <person name="Golan J."/>
            <person name="Dolatabadi S."/>
            <person name="Mondo S."/>
            <person name="Robb S."/>
            <person name="Idnurm A."/>
            <person name="Muszewska A."/>
            <person name="Steczkiewicz K."/>
            <person name="Masonjones S."/>
            <person name="Liao H.L."/>
            <person name="Gajdeczka M.T."/>
            <person name="Anike F."/>
            <person name="Vuek A."/>
            <person name="Anishchenko I.M."/>
            <person name="Voigt K."/>
            <person name="de Hoog G.S."/>
            <person name="Smith M.E."/>
            <person name="Heitman J."/>
            <person name="Vilgalys R."/>
            <person name="Stajich J.E."/>
        </authorList>
    </citation>
    <scope>NUCLEOTIDE SEQUENCE [LARGE SCALE GENOMIC DNA]</scope>
    <source>
        <strain evidence="10 11">LSU 92-RS-03</strain>
    </source>
</reference>
<gene>
    <name evidence="10" type="ORF">CU098_003999</name>
</gene>
<dbReference type="GO" id="GO:0016020">
    <property type="term" value="C:membrane"/>
    <property type="evidence" value="ECO:0007669"/>
    <property type="project" value="UniProtKB-SubCell"/>
</dbReference>
<evidence type="ECO:0000256" key="4">
    <source>
        <dbReference type="ARBA" id="ARBA00022692"/>
    </source>
</evidence>
<evidence type="ECO:0000256" key="5">
    <source>
        <dbReference type="ARBA" id="ARBA00022970"/>
    </source>
</evidence>
<feature type="transmembrane region" description="Helical" evidence="8">
    <location>
        <begin position="195"/>
        <end position="219"/>
    </location>
</feature>
<proteinExistence type="inferred from homology"/>
<dbReference type="GO" id="GO:0005783">
    <property type="term" value="C:endoplasmic reticulum"/>
    <property type="evidence" value="ECO:0007669"/>
    <property type="project" value="TreeGrafter"/>
</dbReference>
<evidence type="ECO:0000256" key="6">
    <source>
        <dbReference type="ARBA" id="ARBA00022989"/>
    </source>
</evidence>
<feature type="transmembrane region" description="Helical" evidence="8">
    <location>
        <begin position="155"/>
        <end position="174"/>
    </location>
</feature>
<evidence type="ECO:0000256" key="1">
    <source>
        <dbReference type="ARBA" id="ARBA00004141"/>
    </source>
</evidence>
<dbReference type="OrthoDB" id="28208at2759"/>
<keyword evidence="11" id="KW-1185">Reference proteome</keyword>
<organism evidence="10 11">
    <name type="scientific">Rhizopus stolonifer</name>
    <name type="common">Rhizopus nigricans</name>
    <dbReference type="NCBI Taxonomy" id="4846"/>
    <lineage>
        <taxon>Eukaryota</taxon>
        <taxon>Fungi</taxon>
        <taxon>Fungi incertae sedis</taxon>
        <taxon>Mucoromycota</taxon>
        <taxon>Mucoromycotina</taxon>
        <taxon>Mucoromycetes</taxon>
        <taxon>Mucorales</taxon>
        <taxon>Mucorineae</taxon>
        <taxon>Rhizopodaceae</taxon>
        <taxon>Rhizopus</taxon>
    </lineage>
</organism>
<keyword evidence="5" id="KW-0029">Amino-acid transport</keyword>
<comment type="caution">
    <text evidence="10">The sequence shown here is derived from an EMBL/GenBank/DDBJ whole genome shotgun (WGS) entry which is preliminary data.</text>
</comment>
<keyword evidence="7 8" id="KW-0472">Membrane</keyword>
<feature type="domain" description="Amino acid transporter transmembrane" evidence="9">
    <location>
        <begin position="111"/>
        <end position="267"/>
    </location>
</feature>
<dbReference type="GO" id="GO:0015179">
    <property type="term" value="F:L-amino acid transmembrane transporter activity"/>
    <property type="evidence" value="ECO:0007669"/>
    <property type="project" value="TreeGrafter"/>
</dbReference>
<feature type="non-terminal residue" evidence="10">
    <location>
        <position position="267"/>
    </location>
</feature>